<keyword evidence="4" id="KW-0472">Membrane</keyword>
<dbReference type="EMBL" id="WHJH01000064">
    <property type="protein sequence ID" value="NHZ93172.1"/>
    <property type="molecule type" value="Genomic_DNA"/>
</dbReference>
<keyword evidence="4" id="KW-1133">Transmembrane helix</keyword>
<evidence type="ECO:0000256" key="3">
    <source>
        <dbReference type="PROSITE-ProRule" id="PRU00284"/>
    </source>
</evidence>
<dbReference type="CDD" id="cd11386">
    <property type="entry name" value="MCP_signal"/>
    <property type="match status" value="1"/>
</dbReference>
<organism evidence="7 8">
    <name type="scientific">Massilia mucilaginosa</name>
    <dbReference type="NCBI Taxonomy" id="2609282"/>
    <lineage>
        <taxon>Bacteria</taxon>
        <taxon>Pseudomonadati</taxon>
        <taxon>Pseudomonadota</taxon>
        <taxon>Betaproteobacteria</taxon>
        <taxon>Burkholderiales</taxon>
        <taxon>Oxalobacteraceae</taxon>
        <taxon>Telluria group</taxon>
        <taxon>Massilia</taxon>
    </lineage>
</organism>
<reference evidence="7 8" key="1">
    <citation type="submission" date="2019-10" db="EMBL/GenBank/DDBJ databases">
        <title>Taxonomy of Antarctic Massilia spp.: description of Massilia rubra sp. nov., Massilia aquatica sp. nov., Massilia mucilaginosa sp. nov., Massilia frigida sp. nov. isolated from streams, lakes and regoliths.</title>
        <authorList>
            <person name="Holochova P."/>
            <person name="Sedlacek I."/>
            <person name="Kralova S."/>
            <person name="Maslanova I."/>
            <person name="Busse H.-J."/>
            <person name="Stankova E."/>
            <person name="Vrbovska V."/>
            <person name="Kovarovic V."/>
            <person name="Bartak M."/>
            <person name="Svec P."/>
            <person name="Pantucek R."/>
        </authorList>
    </citation>
    <scope>NUCLEOTIDE SEQUENCE [LARGE SCALE GENOMIC DNA]</scope>
    <source>
        <strain evidence="7 8">CCM 8733</strain>
    </source>
</reference>
<accession>A0ABX0P1Q9</accession>
<evidence type="ECO:0000256" key="1">
    <source>
        <dbReference type="ARBA" id="ARBA00022481"/>
    </source>
</evidence>
<dbReference type="PRINTS" id="PR00260">
    <property type="entry name" value="CHEMTRNSDUCR"/>
</dbReference>
<dbReference type="Proteomes" id="UP000609726">
    <property type="component" value="Unassembled WGS sequence"/>
</dbReference>
<dbReference type="Pfam" id="PF00015">
    <property type="entry name" value="MCPsignal"/>
    <property type="match status" value="1"/>
</dbReference>
<dbReference type="SMART" id="SM00304">
    <property type="entry name" value="HAMP"/>
    <property type="match status" value="1"/>
</dbReference>
<evidence type="ECO:0000313" key="8">
    <source>
        <dbReference type="Proteomes" id="UP000609726"/>
    </source>
</evidence>
<keyword evidence="1" id="KW-0488">Methylation</keyword>
<protein>
    <submittedName>
        <fullName evidence="7">HAMP domain-containing protein</fullName>
    </submittedName>
</protein>
<dbReference type="InterPro" id="IPR051310">
    <property type="entry name" value="MCP_chemotaxis"/>
</dbReference>
<dbReference type="PROSITE" id="PS51257">
    <property type="entry name" value="PROKAR_LIPOPROTEIN"/>
    <property type="match status" value="1"/>
</dbReference>
<gene>
    <name evidence="7" type="ORF">F2P45_29790</name>
</gene>
<dbReference type="InterPro" id="IPR004089">
    <property type="entry name" value="MCPsignal_dom"/>
</dbReference>
<dbReference type="SMART" id="SM00283">
    <property type="entry name" value="MA"/>
    <property type="match status" value="1"/>
</dbReference>
<evidence type="ECO:0000256" key="2">
    <source>
        <dbReference type="ARBA" id="ARBA00029447"/>
    </source>
</evidence>
<sequence>MLKNYSIRIIFTAFFLVSVALSACTLLAFSRVSAEQDKTMRASENRYESFLLADELRQSSDDLTRLARTFVVSGDAAYERQYMDILAIRNGAKPRPQHYERIYWDFVAAGVSKPTPDAPAVALADLMRKAGFTDAEFAKLKQAQDNSDALVKTEVIAMNAVKGLFDDGTGKFTQQREPDMALARKIMHDADYHKNKATIMKPVNEFLAMLDQRTSEEVRVAAERANTAFWAAIGVLGVSLGMSLATVLMIYRHIKAGFAQAIGTASKIASGDLNGEAVEERSDEVGQLLQSMNTISTNLRQTVQKIRESSDEISAATHDIAVGNADLSARTESQASSLEQTASSMEELTSTVRQNADNARQANLLAASASEVAIKGGAVVSQVVDTMGSINESARKIVDIISVIDSIAFQTNILALNAAVEAARAGEQGRGFAVVASEVRNLAQRSAGAAKEIKALINDSVDKVDLGSKLVDHAGATMNDVVASIQRVSAIVGEIATASQEQSSGIEQVNQAIVQMDALVQSNSSLVEEAAAAAESLEEQAGNLVETVKAFKVDAPGRTRAAASIATVAGRKPASPVLLGAA</sequence>
<dbReference type="InterPro" id="IPR003660">
    <property type="entry name" value="HAMP_dom"/>
</dbReference>
<dbReference type="InterPro" id="IPR004090">
    <property type="entry name" value="Chemotax_Me-accpt_rcpt"/>
</dbReference>
<keyword evidence="3" id="KW-0807">Transducer</keyword>
<evidence type="ECO:0000259" key="6">
    <source>
        <dbReference type="PROSITE" id="PS50885"/>
    </source>
</evidence>
<evidence type="ECO:0000313" key="7">
    <source>
        <dbReference type="EMBL" id="NHZ93172.1"/>
    </source>
</evidence>
<dbReference type="CDD" id="cd06225">
    <property type="entry name" value="HAMP"/>
    <property type="match status" value="1"/>
</dbReference>
<evidence type="ECO:0000259" key="5">
    <source>
        <dbReference type="PROSITE" id="PS50111"/>
    </source>
</evidence>
<dbReference type="RefSeq" id="WP_166881861.1">
    <property type="nucleotide sequence ID" value="NZ_WHJH01000064.1"/>
</dbReference>
<keyword evidence="8" id="KW-1185">Reference proteome</keyword>
<feature type="domain" description="HAMP" evidence="6">
    <location>
        <begin position="252"/>
        <end position="304"/>
    </location>
</feature>
<comment type="caution">
    <text evidence="7">The sequence shown here is derived from an EMBL/GenBank/DDBJ whole genome shotgun (WGS) entry which is preliminary data.</text>
</comment>
<dbReference type="PANTHER" id="PTHR43531">
    <property type="entry name" value="PROTEIN ICFG"/>
    <property type="match status" value="1"/>
</dbReference>
<feature type="domain" description="Methyl-accepting transducer" evidence="5">
    <location>
        <begin position="309"/>
        <end position="538"/>
    </location>
</feature>
<dbReference type="PANTHER" id="PTHR43531:SF14">
    <property type="entry name" value="METHYL-ACCEPTING CHEMOTAXIS PROTEIN I-RELATED"/>
    <property type="match status" value="1"/>
</dbReference>
<dbReference type="SUPFAM" id="SSF58104">
    <property type="entry name" value="Methyl-accepting chemotaxis protein (MCP) signaling domain"/>
    <property type="match status" value="1"/>
</dbReference>
<dbReference type="PROSITE" id="PS50885">
    <property type="entry name" value="HAMP"/>
    <property type="match status" value="1"/>
</dbReference>
<evidence type="ECO:0000256" key="4">
    <source>
        <dbReference type="SAM" id="Phobius"/>
    </source>
</evidence>
<feature type="transmembrane region" description="Helical" evidence="4">
    <location>
        <begin position="228"/>
        <end position="251"/>
    </location>
</feature>
<proteinExistence type="inferred from homology"/>
<dbReference type="PROSITE" id="PS50111">
    <property type="entry name" value="CHEMOTAXIS_TRANSDUC_2"/>
    <property type="match status" value="1"/>
</dbReference>
<dbReference type="Gene3D" id="1.10.287.950">
    <property type="entry name" value="Methyl-accepting chemotaxis protein"/>
    <property type="match status" value="1"/>
</dbReference>
<dbReference type="Pfam" id="PF00672">
    <property type="entry name" value="HAMP"/>
    <property type="match status" value="1"/>
</dbReference>
<keyword evidence="4" id="KW-0812">Transmembrane</keyword>
<name>A0ABX0P1Q9_9BURK</name>
<comment type="similarity">
    <text evidence="2">Belongs to the methyl-accepting chemotaxis (MCP) protein family.</text>
</comment>